<keyword evidence="1" id="KW-0472">Membrane</keyword>
<feature type="transmembrane region" description="Helical" evidence="1">
    <location>
        <begin position="15"/>
        <end position="39"/>
    </location>
</feature>
<evidence type="ECO:0000313" key="2">
    <source>
        <dbReference type="EMBL" id="ERK47759.1"/>
    </source>
</evidence>
<evidence type="ECO:0000256" key="1">
    <source>
        <dbReference type="SAM" id="Phobius"/>
    </source>
</evidence>
<comment type="caution">
    <text evidence="2">The sequence shown here is derived from an EMBL/GenBank/DDBJ whole genome shotgun (WGS) entry which is preliminary data.</text>
</comment>
<dbReference type="PATRIC" id="fig|1256908.3.peg.1130"/>
<protein>
    <submittedName>
        <fullName evidence="2">Uncharacterized protein</fullName>
    </submittedName>
</protein>
<organism evidence="2 3">
    <name type="scientific">Eubacterium ramulus ATCC 29099</name>
    <dbReference type="NCBI Taxonomy" id="1256908"/>
    <lineage>
        <taxon>Bacteria</taxon>
        <taxon>Bacillati</taxon>
        <taxon>Bacillota</taxon>
        <taxon>Clostridia</taxon>
        <taxon>Eubacteriales</taxon>
        <taxon>Eubacteriaceae</taxon>
        <taxon>Eubacterium</taxon>
    </lineage>
</organism>
<dbReference type="HOGENOM" id="CLU_3025524_0_0_9"/>
<keyword evidence="1" id="KW-0812">Transmembrane</keyword>
<dbReference type="EMBL" id="AWVJ01000080">
    <property type="protein sequence ID" value="ERK47759.1"/>
    <property type="molecule type" value="Genomic_DNA"/>
</dbReference>
<proteinExistence type="predicted"/>
<accession>U2PVG4</accession>
<sequence length="55" mass="5948">MTIRSFSAYIRSSCIIYLTYYTVTGPTFCLPLFFGAAFLSSHSSGIPITPTGMSA</sequence>
<keyword evidence="1" id="KW-1133">Transmembrane helix</keyword>
<dbReference type="Proteomes" id="UP000016608">
    <property type="component" value="Unassembled WGS sequence"/>
</dbReference>
<name>U2PVG4_EUBRA</name>
<keyword evidence="3" id="KW-1185">Reference proteome</keyword>
<reference evidence="2 3" key="1">
    <citation type="submission" date="2013-06" db="EMBL/GenBank/DDBJ databases">
        <authorList>
            <person name="Weinstock G."/>
            <person name="Sodergren E."/>
            <person name="Lobos E.A."/>
            <person name="Fulton L."/>
            <person name="Fulton R."/>
            <person name="Courtney L."/>
            <person name="Fronick C."/>
            <person name="O'Laughlin M."/>
            <person name="Godfrey J."/>
            <person name="Wilson R.M."/>
            <person name="Miner T."/>
            <person name="Farmer C."/>
            <person name="Delehaunty K."/>
            <person name="Cordes M."/>
            <person name="Minx P."/>
            <person name="Tomlinson C."/>
            <person name="Chen J."/>
            <person name="Wollam A."/>
            <person name="Pepin K.H."/>
            <person name="Bhonagiri V."/>
            <person name="Zhang X."/>
            <person name="Warren W."/>
            <person name="Mitreva M."/>
            <person name="Mardis E.R."/>
            <person name="Wilson R.K."/>
        </authorList>
    </citation>
    <scope>NUCLEOTIDE SEQUENCE [LARGE SCALE GENOMIC DNA]</scope>
    <source>
        <strain evidence="2 3">ATCC 29099</strain>
    </source>
</reference>
<dbReference type="AlphaFoldDB" id="U2PVG4"/>
<evidence type="ECO:0000313" key="3">
    <source>
        <dbReference type="Proteomes" id="UP000016608"/>
    </source>
</evidence>
<gene>
    <name evidence="2" type="ORF">HMPREF0373_01227</name>
</gene>